<name>A0A2D3V0E5_9PEZI</name>
<sequence>MRYGAKEAYSTASQRKRTSRLVEWRRYSTIGFFHLKGTLRSTVTMVWPLDNGFLHSCLHYSMVRSARHKEEYQDIRRMEPTQSLSAERTKTWTLTMERHYTTPAVGLTRIPIPKITESQPQAPSV</sequence>
<accession>A0A2D3V0E5</accession>
<gene>
    <name evidence="1" type="ORF">RCC_07111</name>
</gene>
<proteinExistence type="predicted"/>
<dbReference type="AlphaFoldDB" id="A0A2D3V0E5"/>
<dbReference type="Proteomes" id="UP000225277">
    <property type="component" value="Unassembled WGS sequence"/>
</dbReference>
<keyword evidence="2" id="KW-1185">Reference proteome</keyword>
<organism evidence="1 2">
    <name type="scientific">Ramularia collo-cygni</name>
    <dbReference type="NCBI Taxonomy" id="112498"/>
    <lineage>
        <taxon>Eukaryota</taxon>
        <taxon>Fungi</taxon>
        <taxon>Dikarya</taxon>
        <taxon>Ascomycota</taxon>
        <taxon>Pezizomycotina</taxon>
        <taxon>Dothideomycetes</taxon>
        <taxon>Dothideomycetidae</taxon>
        <taxon>Mycosphaerellales</taxon>
        <taxon>Mycosphaerellaceae</taxon>
        <taxon>Ramularia</taxon>
    </lineage>
</organism>
<evidence type="ECO:0000313" key="1">
    <source>
        <dbReference type="EMBL" id="CZT21248.1"/>
    </source>
</evidence>
<protein>
    <submittedName>
        <fullName evidence="1">Uncharacterized protein</fullName>
    </submittedName>
</protein>
<dbReference type="GeneID" id="35602231"/>
<evidence type="ECO:0000313" key="2">
    <source>
        <dbReference type="Proteomes" id="UP000225277"/>
    </source>
</evidence>
<dbReference type="EMBL" id="FJUY01000011">
    <property type="protein sequence ID" value="CZT21248.1"/>
    <property type="molecule type" value="Genomic_DNA"/>
</dbReference>
<reference evidence="1 2" key="1">
    <citation type="submission" date="2016-03" db="EMBL/GenBank/DDBJ databases">
        <authorList>
            <person name="Ploux O."/>
        </authorList>
    </citation>
    <scope>NUCLEOTIDE SEQUENCE [LARGE SCALE GENOMIC DNA]</scope>
    <source>
        <strain evidence="1 2">URUG2</strain>
    </source>
</reference>
<dbReference type="RefSeq" id="XP_023628137.1">
    <property type="nucleotide sequence ID" value="XM_023772369.1"/>
</dbReference>